<sequence>MPPALTVTDALEDEELGTLGVRKTGVRANWRILAITMYVGLSLFEYGFDKGAIAGFQAMPGFLMEFGYKTPSGKWAIERTPQQIISSFMILGAFLGSLLTGPIGSRLCRRYSLMLSSIIVIISIAIMTVTTSFGALYFSRFLCGVANGLLLNFSMVYLQESAPPHMRGLCFAMVTSWITIGTTIGFIINRETSTIMNRSAYQIPLYVCYPAPAILFLTLYWLPESPRWLINHGREEEALKSLRFLRKGAYDEVALQQEFEEMRVIAAREAETQHDWRLIFELFKGTNLRRTIICVGVGTANAGVGAMFILAFGTYFFQVAEINDPFTWTIISNCIGLAGLMLTWVFITRVGRRPLILAGCIICTLCMLLMGILYSVPGISHHGSGIGLIVVVSVYLFGFNFGLEPYVYLVAGEMPAQNLRAYTMGLAAAVSFAFAWLCSFTTPYYINPTELNWGPKYGFLWFGAGLVVTLFVYIMLPEVRGRTLEEIDEMFRNKVPTKDFKTYVCMEVEHARERGAANAAAFNKLGGDEKPGETYVEDNHAVHVKA</sequence>
<keyword evidence="11" id="KW-1185">Reference proteome</keyword>
<dbReference type="Gene3D" id="1.20.1250.20">
    <property type="entry name" value="MFS general substrate transporter like domains"/>
    <property type="match status" value="1"/>
</dbReference>
<reference evidence="10" key="1">
    <citation type="journal article" date="2023" name="Mol. Phylogenet. Evol.">
        <title>Genome-scale phylogeny and comparative genomics of the fungal order Sordariales.</title>
        <authorList>
            <person name="Hensen N."/>
            <person name="Bonometti L."/>
            <person name="Westerberg I."/>
            <person name="Brannstrom I.O."/>
            <person name="Guillou S."/>
            <person name="Cros-Aarteil S."/>
            <person name="Calhoun S."/>
            <person name="Haridas S."/>
            <person name="Kuo A."/>
            <person name="Mondo S."/>
            <person name="Pangilinan J."/>
            <person name="Riley R."/>
            <person name="LaButti K."/>
            <person name="Andreopoulos B."/>
            <person name="Lipzen A."/>
            <person name="Chen C."/>
            <person name="Yan M."/>
            <person name="Daum C."/>
            <person name="Ng V."/>
            <person name="Clum A."/>
            <person name="Steindorff A."/>
            <person name="Ohm R.A."/>
            <person name="Martin F."/>
            <person name="Silar P."/>
            <person name="Natvig D.O."/>
            <person name="Lalanne C."/>
            <person name="Gautier V."/>
            <person name="Ament-Velasquez S.L."/>
            <person name="Kruys A."/>
            <person name="Hutchinson M.I."/>
            <person name="Powell A.J."/>
            <person name="Barry K."/>
            <person name="Miller A.N."/>
            <person name="Grigoriev I.V."/>
            <person name="Debuchy R."/>
            <person name="Gladieux P."/>
            <person name="Hiltunen Thoren M."/>
            <person name="Johannesson H."/>
        </authorList>
    </citation>
    <scope>NUCLEOTIDE SEQUENCE</scope>
    <source>
        <strain evidence="10">CBS 314.62</strain>
    </source>
</reference>
<feature type="transmembrane region" description="Helical" evidence="8">
    <location>
        <begin position="386"/>
        <end position="409"/>
    </location>
</feature>
<dbReference type="AlphaFoldDB" id="A0AAE0XAZ3"/>
<keyword evidence="4 8" id="KW-0812">Transmembrane</keyword>
<dbReference type="FunFam" id="1.20.1250.20:FF:000078">
    <property type="entry name" value="MFS maltose transporter, putative"/>
    <property type="match status" value="1"/>
</dbReference>
<dbReference type="InterPro" id="IPR003663">
    <property type="entry name" value="Sugar/inositol_transpt"/>
</dbReference>
<evidence type="ECO:0000256" key="6">
    <source>
        <dbReference type="ARBA" id="ARBA00023136"/>
    </source>
</evidence>
<feature type="transmembrane region" description="Helical" evidence="8">
    <location>
        <begin position="458"/>
        <end position="476"/>
    </location>
</feature>
<dbReference type="InterPro" id="IPR020846">
    <property type="entry name" value="MFS_dom"/>
</dbReference>
<dbReference type="PROSITE" id="PS50850">
    <property type="entry name" value="MFS"/>
    <property type="match status" value="1"/>
</dbReference>
<protein>
    <submittedName>
        <fullName evidence="10">General substrate transporter</fullName>
    </submittedName>
</protein>
<dbReference type="PANTHER" id="PTHR48022:SF10">
    <property type="entry name" value="MAJOR FACILITATOR SUPERFAMILY (MFS) PROFILE DOMAIN-CONTAINING PROTEIN"/>
    <property type="match status" value="1"/>
</dbReference>
<comment type="similarity">
    <text evidence="2 7">Belongs to the major facilitator superfamily. Sugar transporter (TC 2.A.1.1) family.</text>
</comment>
<dbReference type="PANTHER" id="PTHR48022">
    <property type="entry name" value="PLASTIDIC GLUCOSE TRANSPORTER 4"/>
    <property type="match status" value="1"/>
</dbReference>
<feature type="domain" description="Major facilitator superfamily (MFS) profile" evidence="9">
    <location>
        <begin position="35"/>
        <end position="480"/>
    </location>
</feature>
<evidence type="ECO:0000313" key="11">
    <source>
        <dbReference type="Proteomes" id="UP001270362"/>
    </source>
</evidence>
<accession>A0AAE0XAZ3</accession>
<feature type="transmembrane region" description="Helical" evidence="8">
    <location>
        <begin position="111"/>
        <end position="131"/>
    </location>
</feature>
<keyword evidence="6 8" id="KW-0472">Membrane</keyword>
<feature type="transmembrane region" description="Helical" evidence="8">
    <location>
        <begin position="200"/>
        <end position="222"/>
    </location>
</feature>
<comment type="caution">
    <text evidence="10">The sequence shown here is derived from an EMBL/GenBank/DDBJ whole genome shotgun (WGS) entry which is preliminary data.</text>
</comment>
<dbReference type="InterPro" id="IPR005828">
    <property type="entry name" value="MFS_sugar_transport-like"/>
</dbReference>
<feature type="transmembrane region" description="Helical" evidence="8">
    <location>
        <begin position="292"/>
        <end position="316"/>
    </location>
</feature>
<feature type="transmembrane region" description="Helical" evidence="8">
    <location>
        <begin position="137"/>
        <end position="157"/>
    </location>
</feature>
<feature type="transmembrane region" description="Helical" evidence="8">
    <location>
        <begin position="169"/>
        <end position="188"/>
    </location>
</feature>
<evidence type="ECO:0000256" key="8">
    <source>
        <dbReference type="SAM" id="Phobius"/>
    </source>
</evidence>
<organism evidence="10 11">
    <name type="scientific">Podospora appendiculata</name>
    <dbReference type="NCBI Taxonomy" id="314037"/>
    <lineage>
        <taxon>Eukaryota</taxon>
        <taxon>Fungi</taxon>
        <taxon>Dikarya</taxon>
        <taxon>Ascomycota</taxon>
        <taxon>Pezizomycotina</taxon>
        <taxon>Sordariomycetes</taxon>
        <taxon>Sordariomycetidae</taxon>
        <taxon>Sordariales</taxon>
        <taxon>Podosporaceae</taxon>
        <taxon>Podospora</taxon>
    </lineage>
</organism>
<dbReference type="EMBL" id="JAULSO010000002">
    <property type="protein sequence ID" value="KAK3688889.1"/>
    <property type="molecule type" value="Genomic_DNA"/>
</dbReference>
<dbReference type="Pfam" id="PF00083">
    <property type="entry name" value="Sugar_tr"/>
    <property type="match status" value="1"/>
</dbReference>
<feature type="transmembrane region" description="Helical" evidence="8">
    <location>
        <begin position="354"/>
        <end position="374"/>
    </location>
</feature>
<feature type="transmembrane region" description="Helical" evidence="8">
    <location>
        <begin position="421"/>
        <end position="446"/>
    </location>
</feature>
<evidence type="ECO:0000259" key="9">
    <source>
        <dbReference type="PROSITE" id="PS50850"/>
    </source>
</evidence>
<comment type="subcellular location">
    <subcellularLocation>
        <location evidence="1">Membrane</location>
        <topology evidence="1">Multi-pass membrane protein</topology>
    </subcellularLocation>
</comment>
<dbReference type="Proteomes" id="UP001270362">
    <property type="component" value="Unassembled WGS sequence"/>
</dbReference>
<dbReference type="InterPro" id="IPR036259">
    <property type="entry name" value="MFS_trans_sf"/>
</dbReference>
<evidence type="ECO:0000256" key="7">
    <source>
        <dbReference type="RuleBase" id="RU003346"/>
    </source>
</evidence>
<evidence type="ECO:0000256" key="3">
    <source>
        <dbReference type="ARBA" id="ARBA00022448"/>
    </source>
</evidence>
<proteinExistence type="inferred from homology"/>
<evidence type="ECO:0000256" key="4">
    <source>
        <dbReference type="ARBA" id="ARBA00022692"/>
    </source>
</evidence>
<dbReference type="InterPro" id="IPR050360">
    <property type="entry name" value="MFS_Sugar_Transporters"/>
</dbReference>
<dbReference type="NCBIfam" id="TIGR00879">
    <property type="entry name" value="SP"/>
    <property type="match status" value="1"/>
</dbReference>
<evidence type="ECO:0000313" key="10">
    <source>
        <dbReference type="EMBL" id="KAK3688889.1"/>
    </source>
</evidence>
<evidence type="ECO:0000256" key="5">
    <source>
        <dbReference type="ARBA" id="ARBA00022989"/>
    </source>
</evidence>
<feature type="transmembrane region" description="Helical" evidence="8">
    <location>
        <begin position="84"/>
        <end position="104"/>
    </location>
</feature>
<evidence type="ECO:0000256" key="1">
    <source>
        <dbReference type="ARBA" id="ARBA00004141"/>
    </source>
</evidence>
<dbReference type="GO" id="GO:0016020">
    <property type="term" value="C:membrane"/>
    <property type="evidence" value="ECO:0007669"/>
    <property type="project" value="UniProtKB-SubCell"/>
</dbReference>
<keyword evidence="5 8" id="KW-1133">Transmembrane helix</keyword>
<keyword evidence="3 7" id="KW-0813">Transport</keyword>
<dbReference type="SUPFAM" id="SSF103473">
    <property type="entry name" value="MFS general substrate transporter"/>
    <property type="match status" value="1"/>
</dbReference>
<feature type="transmembrane region" description="Helical" evidence="8">
    <location>
        <begin position="328"/>
        <end position="347"/>
    </location>
</feature>
<name>A0AAE0XAZ3_9PEZI</name>
<dbReference type="GO" id="GO:0005351">
    <property type="term" value="F:carbohydrate:proton symporter activity"/>
    <property type="evidence" value="ECO:0007669"/>
    <property type="project" value="TreeGrafter"/>
</dbReference>
<dbReference type="InterPro" id="IPR005829">
    <property type="entry name" value="Sugar_transporter_CS"/>
</dbReference>
<gene>
    <name evidence="10" type="ORF">B0T22DRAFT_426897</name>
</gene>
<evidence type="ECO:0000256" key="2">
    <source>
        <dbReference type="ARBA" id="ARBA00010992"/>
    </source>
</evidence>
<reference evidence="10" key="2">
    <citation type="submission" date="2023-06" db="EMBL/GenBank/DDBJ databases">
        <authorList>
            <consortium name="Lawrence Berkeley National Laboratory"/>
            <person name="Haridas S."/>
            <person name="Hensen N."/>
            <person name="Bonometti L."/>
            <person name="Westerberg I."/>
            <person name="Brannstrom I.O."/>
            <person name="Guillou S."/>
            <person name="Cros-Aarteil S."/>
            <person name="Calhoun S."/>
            <person name="Kuo A."/>
            <person name="Mondo S."/>
            <person name="Pangilinan J."/>
            <person name="Riley R."/>
            <person name="Labutti K."/>
            <person name="Andreopoulos B."/>
            <person name="Lipzen A."/>
            <person name="Chen C."/>
            <person name="Yanf M."/>
            <person name="Daum C."/>
            <person name="Ng V."/>
            <person name="Clum A."/>
            <person name="Steindorff A."/>
            <person name="Ohm R."/>
            <person name="Martin F."/>
            <person name="Silar P."/>
            <person name="Natvig D."/>
            <person name="Lalanne C."/>
            <person name="Gautier V."/>
            <person name="Ament-Velasquez S.L."/>
            <person name="Kruys A."/>
            <person name="Hutchinson M.I."/>
            <person name="Powell A.J."/>
            <person name="Barry K."/>
            <person name="Miller A.N."/>
            <person name="Grigoriev I.V."/>
            <person name="Debuchy R."/>
            <person name="Gladieux P."/>
            <person name="Thoren M.H."/>
            <person name="Johannesson H."/>
        </authorList>
    </citation>
    <scope>NUCLEOTIDE SEQUENCE</scope>
    <source>
        <strain evidence="10">CBS 314.62</strain>
    </source>
</reference>
<dbReference type="PROSITE" id="PS00217">
    <property type="entry name" value="SUGAR_TRANSPORT_2"/>
    <property type="match status" value="1"/>
</dbReference>